<feature type="compositionally biased region" description="Basic and acidic residues" evidence="12">
    <location>
        <begin position="542"/>
        <end position="555"/>
    </location>
</feature>
<evidence type="ECO:0000259" key="14">
    <source>
        <dbReference type="SMART" id="SM01027"/>
    </source>
</evidence>
<dbReference type="InterPro" id="IPR050698">
    <property type="entry name" value="MBL"/>
</dbReference>
<sequence length="800" mass="88251">MADEFKFFGLGGCNEVGRSCHIIEYKNKVIMLDAGIHPALSGHSSFPFYDEYDLGKVDILLISHFHLDHAASLPYVMQHTRFKGKVFMTHATKAIYRWLVKDFVSVTSIGGDRQGATGGSDEPSNLYSHDDIMRSLDGIETVDYHSTLEVDGIRFTAYHAGHVLGACMYFIEIGGLKVLFTGDYSRTENRHLHAAEVPPQRPDVLICESTFGTGTLEPRKELEAKLVKSIHATLARGGRVLLPVFALGNAQELLLILDEYWRHHSELQGIPIYFASSLAKKCMAVYQTYTSIMNDSIRLTATGASANPFDFKYVKLIKDLSRFTDFGPSVMVATPGMLQAGVSRQLLERWAPDPKNLCILTGYSVEGTMAKEIIKEPATIPSISNPDVSIARNIKVDEISFAAHVDFQENTGFIDKVQPSKIILVHGDSVPMGRLKSALLSKYASRKNSEREIKVYNPKNCEEVAIEIKGLKVARVLGQLAEEELVRVSAVVESEVGPFVKQEPEDDDARLKIEEITDTAIKQEDDEDTPMKQEDDSYEPSVKTETEPVKTEAADPVKTQAEPVKTEESDSVKKEDLDELKINAGPVTGVLVAKDFDLNLLNLQDLHEYTNLSTSMVKSKLNLRIEADTSLIQWHLEQMFGHITVAIDNETTWEAVIMDMVVVTADKTTAPAMLVVVEWINDNLMADSLADSVVAILYSVDSSPASVKLSSGSCSHSHSHANNSAESQLDGIVALLRSQFGDALTINDNTADIKMGKFEATIDLHTLAVTCKSKPLKDRVETIVRQGSQMAAPLAFAPKN</sequence>
<dbReference type="InterPro" id="IPR021718">
    <property type="entry name" value="CPSF73-100_C"/>
</dbReference>
<evidence type="ECO:0000256" key="1">
    <source>
        <dbReference type="ARBA" id="ARBA00004123"/>
    </source>
</evidence>
<dbReference type="Pfam" id="PF10996">
    <property type="entry name" value="Beta-Casp"/>
    <property type="match status" value="1"/>
</dbReference>
<dbReference type="GO" id="GO:0004534">
    <property type="term" value="F:5'-3' RNA exonuclease activity"/>
    <property type="evidence" value="ECO:0007669"/>
    <property type="project" value="TreeGrafter"/>
</dbReference>
<evidence type="ECO:0000259" key="15">
    <source>
        <dbReference type="SMART" id="SM01098"/>
    </source>
</evidence>
<dbReference type="InterPro" id="IPR011108">
    <property type="entry name" value="RMMBL"/>
</dbReference>
<dbReference type="SMART" id="SM01027">
    <property type="entry name" value="Beta-Casp"/>
    <property type="match status" value="1"/>
</dbReference>
<evidence type="ECO:0000256" key="4">
    <source>
        <dbReference type="ARBA" id="ARBA00022664"/>
    </source>
</evidence>
<evidence type="ECO:0000259" key="13">
    <source>
        <dbReference type="SMART" id="SM00849"/>
    </source>
</evidence>
<dbReference type="GO" id="GO:0003723">
    <property type="term" value="F:RNA binding"/>
    <property type="evidence" value="ECO:0007669"/>
    <property type="project" value="TreeGrafter"/>
</dbReference>
<evidence type="ECO:0000256" key="5">
    <source>
        <dbReference type="ARBA" id="ARBA00022722"/>
    </source>
</evidence>
<dbReference type="FunFam" id="3.40.50.10890:FF:000001">
    <property type="entry name" value="Cleavage and polyadenylation specificity factor subunit 3"/>
    <property type="match status" value="1"/>
</dbReference>
<dbReference type="Gene3D" id="3.40.50.10890">
    <property type="match status" value="1"/>
</dbReference>
<evidence type="ECO:0000313" key="17">
    <source>
        <dbReference type="Proteomes" id="UP000449547"/>
    </source>
</evidence>
<evidence type="ECO:0000256" key="9">
    <source>
        <dbReference type="ARBA" id="ARBA00032592"/>
    </source>
</evidence>
<dbReference type="PANTHER" id="PTHR11203">
    <property type="entry name" value="CLEAVAGE AND POLYADENYLATION SPECIFICITY FACTOR FAMILY MEMBER"/>
    <property type="match status" value="1"/>
</dbReference>
<dbReference type="SMART" id="SM00849">
    <property type="entry name" value="Lactamase_B"/>
    <property type="match status" value="1"/>
</dbReference>
<dbReference type="SMART" id="SM01098">
    <property type="entry name" value="CPSF73-100_C"/>
    <property type="match status" value="1"/>
</dbReference>
<keyword evidence="6" id="KW-0255">Endonuclease</keyword>
<dbReference type="Pfam" id="PF07521">
    <property type="entry name" value="RMMBL"/>
    <property type="match status" value="1"/>
</dbReference>
<dbReference type="InterPro" id="IPR022712">
    <property type="entry name" value="Beta_Casp"/>
</dbReference>
<protein>
    <recommendedName>
        <fullName evidence="3">Endoribonuclease YSH1</fullName>
    </recommendedName>
    <alternativeName>
        <fullName evidence="10">Endoribonuclease ysh1</fullName>
    </alternativeName>
    <alternativeName>
        <fullName evidence="9 11">mRNA 3'-end-processing protein YSH1</fullName>
    </alternativeName>
</protein>
<name>A0A642UI61_DIURU</name>
<keyword evidence="7" id="KW-0378">Hydrolase</keyword>
<organism evidence="16 17">
    <name type="scientific">Diutina rugosa</name>
    <name type="common">Yeast</name>
    <name type="synonym">Candida rugosa</name>
    <dbReference type="NCBI Taxonomy" id="5481"/>
    <lineage>
        <taxon>Eukaryota</taxon>
        <taxon>Fungi</taxon>
        <taxon>Dikarya</taxon>
        <taxon>Ascomycota</taxon>
        <taxon>Saccharomycotina</taxon>
        <taxon>Pichiomycetes</taxon>
        <taxon>Debaryomycetaceae</taxon>
        <taxon>Diutina</taxon>
    </lineage>
</organism>
<feature type="domain" description="Metallo-beta-lactamase" evidence="13">
    <location>
        <begin position="17"/>
        <end position="231"/>
    </location>
</feature>
<dbReference type="VEuPathDB" id="FungiDB:DIURU_004386"/>
<dbReference type="Gene3D" id="3.60.15.10">
    <property type="entry name" value="Ribonuclease Z/Hydroxyacylglutathione hydrolase-like"/>
    <property type="match status" value="1"/>
</dbReference>
<dbReference type="AlphaFoldDB" id="A0A642UI61"/>
<dbReference type="GO" id="GO:0006397">
    <property type="term" value="P:mRNA processing"/>
    <property type="evidence" value="ECO:0007669"/>
    <property type="project" value="UniProtKB-KW"/>
</dbReference>
<dbReference type="GO" id="GO:0005847">
    <property type="term" value="C:mRNA cleavage and polyadenylation specificity factor complex"/>
    <property type="evidence" value="ECO:0007669"/>
    <property type="project" value="TreeGrafter"/>
</dbReference>
<feature type="region of interest" description="Disordered" evidence="12">
    <location>
        <begin position="517"/>
        <end position="572"/>
    </location>
</feature>
<evidence type="ECO:0000313" key="16">
    <source>
        <dbReference type="EMBL" id="KAA8899364.1"/>
    </source>
</evidence>
<gene>
    <name evidence="16" type="ORF">DIURU_004386</name>
</gene>
<dbReference type="OrthoDB" id="10249535at2759"/>
<dbReference type="OMA" id="CKQHITL"/>
<dbReference type="InterPro" id="IPR001279">
    <property type="entry name" value="Metallo-B-lactamas"/>
</dbReference>
<evidence type="ECO:0000256" key="10">
    <source>
        <dbReference type="ARBA" id="ARBA00069466"/>
    </source>
</evidence>
<evidence type="ECO:0000256" key="8">
    <source>
        <dbReference type="ARBA" id="ARBA00023242"/>
    </source>
</evidence>
<dbReference type="Proteomes" id="UP000449547">
    <property type="component" value="Unassembled WGS sequence"/>
</dbReference>
<evidence type="ECO:0000256" key="2">
    <source>
        <dbReference type="ARBA" id="ARBA00010624"/>
    </source>
</evidence>
<dbReference type="PANTHER" id="PTHR11203:SF11">
    <property type="entry name" value="CLEAVAGE AND POLYADENYLATION SPECIFICITY FACTOR SUBUNIT 3"/>
    <property type="match status" value="1"/>
</dbReference>
<evidence type="ECO:0000256" key="12">
    <source>
        <dbReference type="SAM" id="MobiDB-lite"/>
    </source>
</evidence>
<proteinExistence type="inferred from homology"/>
<dbReference type="Pfam" id="PF00753">
    <property type="entry name" value="Lactamase_B"/>
    <property type="match status" value="1"/>
</dbReference>
<reference evidence="16 17" key="1">
    <citation type="submission" date="2019-07" db="EMBL/GenBank/DDBJ databases">
        <title>Genome assembly of two rare yeast pathogens: Diutina rugosa and Trichomonascus ciferrii.</title>
        <authorList>
            <person name="Mixao V."/>
            <person name="Saus E."/>
            <person name="Hansen A."/>
            <person name="Lass-Flor C."/>
            <person name="Gabaldon T."/>
        </authorList>
    </citation>
    <scope>NUCLEOTIDE SEQUENCE [LARGE SCALE GENOMIC DNA]</scope>
    <source>
        <strain evidence="16 17">CBS 613</strain>
    </source>
</reference>
<evidence type="ECO:0000256" key="6">
    <source>
        <dbReference type="ARBA" id="ARBA00022759"/>
    </source>
</evidence>
<keyword evidence="4" id="KW-0507">mRNA processing</keyword>
<evidence type="ECO:0000256" key="7">
    <source>
        <dbReference type="ARBA" id="ARBA00022801"/>
    </source>
</evidence>
<dbReference type="GeneID" id="54783037"/>
<dbReference type="InterPro" id="IPR036866">
    <property type="entry name" value="RibonucZ/Hydroxyglut_hydro"/>
</dbReference>
<keyword evidence="5" id="KW-0540">Nuclease</keyword>
<accession>A0A642UI61</accession>
<dbReference type="SUPFAM" id="SSF56281">
    <property type="entry name" value="Metallo-hydrolase/oxidoreductase"/>
    <property type="match status" value="1"/>
</dbReference>
<keyword evidence="17" id="KW-1185">Reference proteome</keyword>
<comment type="caution">
    <text evidence="16">The sequence shown here is derived from an EMBL/GenBank/DDBJ whole genome shotgun (WGS) entry which is preliminary data.</text>
</comment>
<evidence type="ECO:0000256" key="3">
    <source>
        <dbReference type="ARBA" id="ARBA00018311"/>
    </source>
</evidence>
<dbReference type="CDD" id="cd16292">
    <property type="entry name" value="CPSF3-like_MBL-fold"/>
    <property type="match status" value="1"/>
</dbReference>
<dbReference type="Pfam" id="PF11718">
    <property type="entry name" value="CPSF73-100_C"/>
    <property type="match status" value="1"/>
</dbReference>
<dbReference type="RefSeq" id="XP_034010878.1">
    <property type="nucleotide sequence ID" value="XM_034157253.1"/>
</dbReference>
<evidence type="ECO:0000256" key="11">
    <source>
        <dbReference type="ARBA" id="ARBA00075008"/>
    </source>
</evidence>
<dbReference type="EMBL" id="SWFT01000124">
    <property type="protein sequence ID" value="KAA8899364.1"/>
    <property type="molecule type" value="Genomic_DNA"/>
</dbReference>
<feature type="domain" description="Pre-mRNA 3'-end-processing endonuclease polyadenylation factor C-term" evidence="15">
    <location>
        <begin position="584"/>
        <end position="794"/>
    </location>
</feature>
<comment type="similarity">
    <text evidence="2">Belongs to the metallo-beta-lactamase superfamily. RNA-metabolizing metallo-beta-lactamase-like family. CPSF2/YSH1 subfamily.</text>
</comment>
<feature type="domain" description="Beta-Casp" evidence="14">
    <location>
        <begin position="250"/>
        <end position="373"/>
    </location>
</feature>
<keyword evidence="8" id="KW-0539">Nucleus</keyword>
<comment type="subcellular location">
    <subcellularLocation>
        <location evidence="1">Nucleus</location>
    </subcellularLocation>
</comment>
<dbReference type="GO" id="GO:0004521">
    <property type="term" value="F:RNA endonuclease activity"/>
    <property type="evidence" value="ECO:0007669"/>
    <property type="project" value="TreeGrafter"/>
</dbReference>